<name>A0A5S3WLG6_9GAMM</name>
<evidence type="ECO:0000256" key="1">
    <source>
        <dbReference type="SAM" id="Phobius"/>
    </source>
</evidence>
<dbReference type="EMBL" id="PNCI01000031">
    <property type="protein sequence ID" value="TMP27629.1"/>
    <property type="molecule type" value="Genomic_DNA"/>
</dbReference>
<dbReference type="AlphaFoldDB" id="A0A5S3WLG6"/>
<feature type="transmembrane region" description="Helical" evidence="1">
    <location>
        <begin position="67"/>
        <end position="88"/>
    </location>
</feature>
<accession>A0A5S3WLG6</accession>
<gene>
    <name evidence="2" type="ORF">CWB99_14340</name>
</gene>
<evidence type="ECO:0000313" key="3">
    <source>
        <dbReference type="Proteomes" id="UP000310249"/>
    </source>
</evidence>
<comment type="caution">
    <text evidence="2">The sequence shown here is derived from an EMBL/GenBank/DDBJ whole genome shotgun (WGS) entry which is preliminary data.</text>
</comment>
<feature type="transmembrane region" description="Helical" evidence="1">
    <location>
        <begin position="95"/>
        <end position="118"/>
    </location>
</feature>
<sequence>MYAVSFDSDEYSAFMQSPNQYQTTPKTSPKLQFIKERVKVVGYVQLLAALVMTIVLVVGFFSEGETAPVTLTGLPLIFLNAIAGYTAITSQVKWYFLSILNQALQVVSVQLGAFAYAYTGMGAINLGINRDLIGETQVGFGLLLSSTFELEMKANTMKLTVVEVDLVAVSFVIAIFTAMRRR</sequence>
<keyword evidence="1" id="KW-0472">Membrane</keyword>
<feature type="transmembrane region" description="Helical" evidence="1">
    <location>
        <begin position="159"/>
        <end position="179"/>
    </location>
</feature>
<proteinExistence type="predicted"/>
<protein>
    <submittedName>
        <fullName evidence="2">Uncharacterized protein</fullName>
    </submittedName>
</protein>
<keyword evidence="1" id="KW-0812">Transmembrane</keyword>
<evidence type="ECO:0000313" key="2">
    <source>
        <dbReference type="EMBL" id="TMP27629.1"/>
    </source>
</evidence>
<keyword evidence="1" id="KW-1133">Transmembrane helix</keyword>
<reference evidence="3" key="2">
    <citation type="submission" date="2019-06" db="EMBL/GenBank/DDBJ databases">
        <title>Co-occurence of chitin degradation, pigmentation and bioactivity in marine Pseudoalteromonas.</title>
        <authorList>
            <person name="Sonnenschein E.C."/>
            <person name="Bech P.K."/>
        </authorList>
    </citation>
    <scope>NUCLEOTIDE SEQUENCE [LARGE SCALE GENOMIC DNA]</scope>
    <source>
        <strain evidence="3">S2676</strain>
    </source>
</reference>
<reference evidence="2 3" key="1">
    <citation type="submission" date="2018-01" db="EMBL/GenBank/DDBJ databases">
        <authorList>
            <person name="Paulsen S."/>
            <person name="Gram L.K."/>
        </authorList>
    </citation>
    <scope>NUCLEOTIDE SEQUENCE [LARGE SCALE GENOMIC DNA]</scope>
    <source>
        <strain evidence="2 3">S2676</strain>
    </source>
</reference>
<dbReference type="Proteomes" id="UP000310249">
    <property type="component" value="Unassembled WGS sequence"/>
</dbReference>
<organism evidence="2 3">
    <name type="scientific">Pseudoalteromonas rubra</name>
    <dbReference type="NCBI Taxonomy" id="43658"/>
    <lineage>
        <taxon>Bacteria</taxon>
        <taxon>Pseudomonadati</taxon>
        <taxon>Pseudomonadota</taxon>
        <taxon>Gammaproteobacteria</taxon>
        <taxon>Alteromonadales</taxon>
        <taxon>Pseudoalteromonadaceae</taxon>
        <taxon>Pseudoalteromonas</taxon>
    </lineage>
</organism>
<feature type="transmembrane region" description="Helical" evidence="1">
    <location>
        <begin position="40"/>
        <end position="61"/>
    </location>
</feature>